<organism evidence="2">
    <name type="scientific">Tanacetum cinerariifolium</name>
    <name type="common">Dalmatian daisy</name>
    <name type="synonym">Chrysanthemum cinerariifolium</name>
    <dbReference type="NCBI Taxonomy" id="118510"/>
    <lineage>
        <taxon>Eukaryota</taxon>
        <taxon>Viridiplantae</taxon>
        <taxon>Streptophyta</taxon>
        <taxon>Embryophyta</taxon>
        <taxon>Tracheophyta</taxon>
        <taxon>Spermatophyta</taxon>
        <taxon>Magnoliopsida</taxon>
        <taxon>eudicotyledons</taxon>
        <taxon>Gunneridae</taxon>
        <taxon>Pentapetalae</taxon>
        <taxon>asterids</taxon>
        <taxon>campanulids</taxon>
        <taxon>Asterales</taxon>
        <taxon>Asteraceae</taxon>
        <taxon>Asteroideae</taxon>
        <taxon>Anthemideae</taxon>
        <taxon>Anthemidinae</taxon>
        <taxon>Tanacetum</taxon>
    </lineage>
</organism>
<protein>
    <submittedName>
        <fullName evidence="2">Uncharacterized protein</fullName>
    </submittedName>
</protein>
<feature type="non-terminal residue" evidence="2">
    <location>
        <position position="46"/>
    </location>
</feature>
<dbReference type="EMBL" id="BKCJ011745377">
    <property type="protein sequence ID" value="GFD49658.1"/>
    <property type="molecule type" value="Genomic_DNA"/>
</dbReference>
<gene>
    <name evidence="2" type="ORF">Tci_921627</name>
</gene>
<comment type="caution">
    <text evidence="2">The sequence shown here is derived from an EMBL/GenBank/DDBJ whole genome shotgun (WGS) entry which is preliminary data.</text>
</comment>
<feature type="region of interest" description="Disordered" evidence="1">
    <location>
        <begin position="1"/>
        <end position="46"/>
    </location>
</feature>
<evidence type="ECO:0000313" key="2">
    <source>
        <dbReference type="EMBL" id="GFD49658.1"/>
    </source>
</evidence>
<feature type="compositionally biased region" description="Basic and acidic residues" evidence="1">
    <location>
        <begin position="1"/>
        <end position="12"/>
    </location>
</feature>
<proteinExistence type="predicted"/>
<accession>A0A699WVV3</accession>
<name>A0A699WVV3_TANCI</name>
<dbReference type="AlphaFoldDB" id="A0A699WVV3"/>
<reference evidence="2" key="1">
    <citation type="journal article" date="2019" name="Sci. Rep.">
        <title>Draft genome of Tanacetum cinerariifolium, the natural source of mosquito coil.</title>
        <authorList>
            <person name="Yamashiro T."/>
            <person name="Shiraishi A."/>
            <person name="Satake H."/>
            <person name="Nakayama K."/>
        </authorList>
    </citation>
    <scope>NUCLEOTIDE SEQUENCE</scope>
</reference>
<feature type="compositionally biased region" description="Acidic residues" evidence="1">
    <location>
        <begin position="32"/>
        <end position="46"/>
    </location>
</feature>
<sequence>MVNEIPPDHVDDVPVVESNQHDDVPVVPEPVLVDEDEESEEEEFKE</sequence>
<evidence type="ECO:0000256" key="1">
    <source>
        <dbReference type="SAM" id="MobiDB-lite"/>
    </source>
</evidence>